<dbReference type="Gene3D" id="3.30.160.60">
    <property type="entry name" value="Classic Zinc Finger"/>
    <property type="match status" value="1"/>
</dbReference>
<dbReference type="PANTHER" id="PTHR25462:SF296">
    <property type="entry name" value="MEIOTIC P26, ISOFORM F"/>
    <property type="match status" value="1"/>
</dbReference>
<dbReference type="GO" id="GO:0008270">
    <property type="term" value="F:zinc ion binding"/>
    <property type="evidence" value="ECO:0007669"/>
    <property type="project" value="UniProtKB-KW"/>
</dbReference>
<evidence type="ECO:0000313" key="3">
    <source>
        <dbReference type="EMBL" id="CAI8038437.1"/>
    </source>
</evidence>
<reference evidence="3" key="1">
    <citation type="submission" date="2023-03" db="EMBL/GenBank/DDBJ databases">
        <authorList>
            <person name="Steffen K."/>
            <person name="Cardenas P."/>
        </authorList>
    </citation>
    <scope>NUCLEOTIDE SEQUENCE</scope>
</reference>
<evidence type="ECO:0000256" key="1">
    <source>
        <dbReference type="PROSITE-ProRule" id="PRU00024"/>
    </source>
</evidence>
<dbReference type="Proteomes" id="UP001174909">
    <property type="component" value="Unassembled WGS sequence"/>
</dbReference>
<gene>
    <name evidence="3" type="ORF">GBAR_LOCUS21436</name>
</gene>
<dbReference type="PANTHER" id="PTHR25462">
    <property type="entry name" value="BONUS, ISOFORM C-RELATED"/>
    <property type="match status" value="1"/>
</dbReference>
<proteinExistence type="predicted"/>
<keyword evidence="1" id="KW-0863">Zinc-finger</keyword>
<comment type="caution">
    <text evidence="3">The sequence shown here is derived from an EMBL/GenBank/DDBJ whole genome shotgun (WGS) entry which is preliminary data.</text>
</comment>
<evidence type="ECO:0000313" key="4">
    <source>
        <dbReference type="Proteomes" id="UP001174909"/>
    </source>
</evidence>
<protein>
    <submittedName>
        <fullName evidence="3">E3 ubiquitin-protein ligase TRIM33</fullName>
    </submittedName>
</protein>
<dbReference type="InterPro" id="IPR000315">
    <property type="entry name" value="Znf_B-box"/>
</dbReference>
<dbReference type="AlphaFoldDB" id="A0AA35T004"/>
<evidence type="ECO:0000259" key="2">
    <source>
        <dbReference type="PROSITE" id="PS50119"/>
    </source>
</evidence>
<feature type="domain" description="B box-type" evidence="2">
    <location>
        <begin position="9"/>
        <end position="50"/>
    </location>
</feature>
<name>A0AA35T004_GEOBA</name>
<organism evidence="3 4">
    <name type="scientific">Geodia barretti</name>
    <name type="common">Barrett's horny sponge</name>
    <dbReference type="NCBI Taxonomy" id="519541"/>
    <lineage>
        <taxon>Eukaryota</taxon>
        <taxon>Metazoa</taxon>
        <taxon>Porifera</taxon>
        <taxon>Demospongiae</taxon>
        <taxon>Heteroscleromorpha</taxon>
        <taxon>Tetractinellida</taxon>
        <taxon>Astrophorina</taxon>
        <taxon>Geodiidae</taxon>
        <taxon>Geodia</taxon>
    </lineage>
</organism>
<dbReference type="SUPFAM" id="SSF57845">
    <property type="entry name" value="B-box zinc-binding domain"/>
    <property type="match status" value="1"/>
</dbReference>
<dbReference type="CDD" id="cd19775">
    <property type="entry name" value="Bbox2_TIF1_C-VI"/>
    <property type="match status" value="1"/>
</dbReference>
<dbReference type="PROSITE" id="PS50119">
    <property type="entry name" value="ZF_BBOX"/>
    <property type="match status" value="1"/>
</dbReference>
<dbReference type="SMART" id="SM00336">
    <property type="entry name" value="BBOX"/>
    <property type="match status" value="1"/>
</dbReference>
<accession>A0AA35T004</accession>
<keyword evidence="1" id="KW-0479">Metal-binding</keyword>
<keyword evidence="1" id="KW-0862">Zinc</keyword>
<dbReference type="InterPro" id="IPR047153">
    <property type="entry name" value="TRIM45/56/19-like"/>
</dbReference>
<sequence length="271" mass="30587">MSVGKLSSKRLHYCPVHKAEVLKLYCETCEKVVCRDCTLVEHRQHNYKFIQDARNQIDGEMRSLKSDVERKFAIFRHDLQEIKRVETATTGHPEVVKADINCFFDNLVHAIEARRSFLLKQAEAVCQKDFKQVCADKLFHEVTISHISAVFGLVNKALKCINDTEMVLTALQSINQLRIIAGREWENSDFANVVLFTPVFEFQKETLTVGEIGGIGFRVADSKGLEMVNPSGCVRLNASYVFKVSCDTAEGPLVDGRTGREVSLHQANTLH</sequence>
<dbReference type="Pfam" id="PF00643">
    <property type="entry name" value="zf-B_box"/>
    <property type="match status" value="1"/>
</dbReference>
<keyword evidence="4" id="KW-1185">Reference proteome</keyword>
<dbReference type="EMBL" id="CASHTH010002990">
    <property type="protein sequence ID" value="CAI8038437.1"/>
    <property type="molecule type" value="Genomic_DNA"/>
</dbReference>